<keyword evidence="1" id="KW-0472">Membrane</keyword>
<feature type="transmembrane region" description="Helical" evidence="1">
    <location>
        <begin position="68"/>
        <end position="87"/>
    </location>
</feature>
<evidence type="ECO:0000313" key="3">
    <source>
        <dbReference type="Proteomes" id="UP000785679"/>
    </source>
</evidence>
<evidence type="ECO:0000313" key="2">
    <source>
        <dbReference type="EMBL" id="TNV79521.1"/>
    </source>
</evidence>
<protein>
    <submittedName>
        <fullName evidence="2">Uncharacterized protein</fullName>
    </submittedName>
</protein>
<dbReference type="Proteomes" id="UP000785679">
    <property type="component" value="Unassembled WGS sequence"/>
</dbReference>
<keyword evidence="1" id="KW-1133">Transmembrane helix</keyword>
<reference evidence="2" key="1">
    <citation type="submission" date="2019-06" db="EMBL/GenBank/DDBJ databases">
        <authorList>
            <person name="Zheng W."/>
        </authorList>
    </citation>
    <scope>NUCLEOTIDE SEQUENCE</scope>
    <source>
        <strain evidence="2">QDHG01</strain>
    </source>
</reference>
<dbReference type="EMBL" id="RRYP01008809">
    <property type="protein sequence ID" value="TNV79521.1"/>
    <property type="molecule type" value="Genomic_DNA"/>
</dbReference>
<name>A0A8J8T2V9_HALGN</name>
<keyword evidence="1" id="KW-0812">Transmembrane</keyword>
<gene>
    <name evidence="2" type="ORF">FGO68_gene13330</name>
</gene>
<proteinExistence type="predicted"/>
<evidence type="ECO:0000256" key="1">
    <source>
        <dbReference type="SAM" id="Phobius"/>
    </source>
</evidence>
<sequence>MSFIMIARRFLDRRCVMLETCIIFASFFQGSLPLSWKLTRCLLIFFWCSFGGHKQFFAFLLQGCLARLLALLLWHLGYSFNYIYFIILSTDILGMDIQVNGNTTPIPDDF</sequence>
<dbReference type="AlphaFoldDB" id="A0A8J8T2V9"/>
<keyword evidence="3" id="KW-1185">Reference proteome</keyword>
<accession>A0A8J8T2V9</accession>
<comment type="caution">
    <text evidence="2">The sequence shown here is derived from an EMBL/GenBank/DDBJ whole genome shotgun (WGS) entry which is preliminary data.</text>
</comment>
<organism evidence="2 3">
    <name type="scientific">Halteria grandinella</name>
    <dbReference type="NCBI Taxonomy" id="5974"/>
    <lineage>
        <taxon>Eukaryota</taxon>
        <taxon>Sar</taxon>
        <taxon>Alveolata</taxon>
        <taxon>Ciliophora</taxon>
        <taxon>Intramacronucleata</taxon>
        <taxon>Spirotrichea</taxon>
        <taxon>Stichotrichia</taxon>
        <taxon>Sporadotrichida</taxon>
        <taxon>Halteriidae</taxon>
        <taxon>Halteria</taxon>
    </lineage>
</organism>